<dbReference type="PROSITE" id="PS50822">
    <property type="entry name" value="PIWI"/>
    <property type="match status" value="1"/>
</dbReference>
<dbReference type="SUPFAM" id="SSF53098">
    <property type="entry name" value="Ribonuclease H-like"/>
    <property type="match status" value="1"/>
</dbReference>
<dbReference type="PANTHER" id="PTHR22891">
    <property type="entry name" value="EUKARYOTIC TRANSLATION INITIATION FACTOR 2C"/>
    <property type="match status" value="1"/>
</dbReference>
<evidence type="ECO:0000259" key="4">
    <source>
        <dbReference type="PROSITE" id="PS50822"/>
    </source>
</evidence>
<dbReference type="Pfam" id="PF02171">
    <property type="entry name" value="Piwi"/>
    <property type="match status" value="1"/>
</dbReference>
<evidence type="ECO:0000256" key="2">
    <source>
        <dbReference type="SAM" id="MobiDB-lite"/>
    </source>
</evidence>
<dbReference type="Gene3D" id="2.170.260.10">
    <property type="entry name" value="paz domain"/>
    <property type="match status" value="1"/>
</dbReference>
<dbReference type="InterPro" id="IPR036085">
    <property type="entry name" value="PAZ_dom_sf"/>
</dbReference>
<sequence>MSVSATLPVSFPQPTEPGTKGGPINLLTNAFGISVVKDTTFYRYWVGVTGQTKSDKPDVDLAKVSADLEQLHNRRHQCILLMNAVISTHPLFQKDVGVLYDGQHLLITPYDIFRESPDANPSLSVTLEHEKLPEVCRNFSDVQLTFTRDGDGIIEISRQRILEYGQRRGELGNTREVTHLLELAANQYCLGNPQLFLCFKNGKVYLPSGTELSDEFQFSDYQKMPEGTMLFPGSAKCATFIEGPKGRKNGNMALIVDASKTPFHVSEPLLDKYRNIFSGDQKLANFAANAGSFSHVVEGLFVQTTHLGPRKLFKIIDVVPDKTASETTFEYNGSPISVAVYFQHRYNIALHQTDLPLVRCKGPNLRDEVFLPAELCVIAPNQRVTIQQQTPRLMRDAIKICAMPPKQRQIDTRKSMNAMHLTNPENPFINALGVRLVNDPLTVAGRQLDYPTMIYAVDVTHAREGKWRGTAGGYVQGGQVGIWAMYFIASKTDRSANTEKCYAFGRSFVQNCKRRGIQVEDPEFVGFLQLDERDVEEQVAALEDMFSKARSHKCEFLFTVTSDKLPTHKTIKFLERKYQIPNQDLKMSTCNRIAENVKSGQTIENVINKFNVKLGGHNYNLHTTHIHSPKEYLKQERIIAGIAQSAVEGRNRETKEQRTVFGFAANSSLNPQEFVGGFRYHKDTEKATAVKAIIAHIIKQYEASHQGQHPSEVVIYWNGQAEGEMSKVLGEVVHGGLQQAFAQLPRAPQWTFIMAVKRQNNIRIFKTDINPEDRPSKQNIPAGVVVDSQLTDPVKKQFFLNSHTTLQGSAATPCYTVLHDELNLSMDALETMTFGLAHLHQICSMTTSLPTPLYVATEYTKRGACLLQEKVKMSGDAPEDELTIELGYADTVMADRRINA</sequence>
<dbReference type="GO" id="GO:0003723">
    <property type="term" value="F:RNA binding"/>
    <property type="evidence" value="ECO:0007669"/>
    <property type="project" value="InterPro"/>
</dbReference>
<organism evidence="5 6">
    <name type="scientific">Diploscapter pachys</name>
    <dbReference type="NCBI Taxonomy" id="2018661"/>
    <lineage>
        <taxon>Eukaryota</taxon>
        <taxon>Metazoa</taxon>
        <taxon>Ecdysozoa</taxon>
        <taxon>Nematoda</taxon>
        <taxon>Chromadorea</taxon>
        <taxon>Rhabditida</taxon>
        <taxon>Rhabditina</taxon>
        <taxon>Rhabditomorpha</taxon>
        <taxon>Rhabditoidea</taxon>
        <taxon>Rhabditidae</taxon>
        <taxon>Diploscapter</taxon>
    </lineage>
</organism>
<evidence type="ECO:0000313" key="6">
    <source>
        <dbReference type="Proteomes" id="UP000218231"/>
    </source>
</evidence>
<evidence type="ECO:0000259" key="3">
    <source>
        <dbReference type="PROSITE" id="PS50821"/>
    </source>
</evidence>
<dbReference type="InterPro" id="IPR036397">
    <property type="entry name" value="RNaseH_sf"/>
</dbReference>
<dbReference type="EMBL" id="LIAE01008406">
    <property type="protein sequence ID" value="PAV74134.1"/>
    <property type="molecule type" value="Genomic_DNA"/>
</dbReference>
<dbReference type="OrthoDB" id="5855895at2759"/>
<dbReference type="SMART" id="SM00949">
    <property type="entry name" value="PAZ"/>
    <property type="match status" value="1"/>
</dbReference>
<comment type="caution">
    <text evidence="5">The sequence shown here is derived from an EMBL/GenBank/DDBJ whole genome shotgun (WGS) entry which is preliminary data.</text>
</comment>
<accession>A0A2A2KJH0</accession>
<dbReference type="InterPro" id="IPR003100">
    <property type="entry name" value="PAZ_dom"/>
</dbReference>
<dbReference type="SMART" id="SM00950">
    <property type="entry name" value="Piwi"/>
    <property type="match status" value="1"/>
</dbReference>
<comment type="similarity">
    <text evidence="1">Belongs to the argonaute family.</text>
</comment>
<name>A0A2A2KJH0_9BILA</name>
<feature type="domain" description="Piwi" evidence="4">
    <location>
        <begin position="704"/>
        <end position="868"/>
    </location>
</feature>
<dbReference type="STRING" id="2018661.A0A2A2KJH0"/>
<evidence type="ECO:0008006" key="7">
    <source>
        <dbReference type="Google" id="ProtNLM"/>
    </source>
</evidence>
<dbReference type="CDD" id="cd02846">
    <property type="entry name" value="PAZ_argonaute_like"/>
    <property type="match status" value="1"/>
</dbReference>
<feature type="domain" description="PAZ" evidence="3">
    <location>
        <begin position="282"/>
        <end position="380"/>
    </location>
</feature>
<dbReference type="Gene3D" id="3.40.50.2300">
    <property type="match status" value="1"/>
</dbReference>
<dbReference type="PROSITE" id="PS50821">
    <property type="entry name" value="PAZ"/>
    <property type="match status" value="1"/>
</dbReference>
<protein>
    <recommendedName>
        <fullName evidence="7">Piwi domain-containing protein</fullName>
    </recommendedName>
</protein>
<gene>
    <name evidence="5" type="ORF">WR25_12770</name>
</gene>
<proteinExistence type="inferred from homology"/>
<dbReference type="InterPro" id="IPR003165">
    <property type="entry name" value="Piwi"/>
</dbReference>
<dbReference type="SUPFAM" id="SSF101690">
    <property type="entry name" value="PAZ domain"/>
    <property type="match status" value="1"/>
</dbReference>
<reference evidence="5 6" key="1">
    <citation type="journal article" date="2017" name="Curr. Biol.">
        <title>Genome architecture and evolution of a unichromosomal asexual nematode.</title>
        <authorList>
            <person name="Fradin H."/>
            <person name="Zegar C."/>
            <person name="Gutwein M."/>
            <person name="Lucas J."/>
            <person name="Kovtun M."/>
            <person name="Corcoran D."/>
            <person name="Baugh L.R."/>
            <person name="Kiontke K."/>
            <person name="Gunsalus K."/>
            <person name="Fitch D.H."/>
            <person name="Piano F."/>
        </authorList>
    </citation>
    <scope>NUCLEOTIDE SEQUENCE [LARGE SCALE GENOMIC DNA]</scope>
    <source>
        <strain evidence="5">PF1309</strain>
    </source>
</reference>
<dbReference type="Pfam" id="PF02170">
    <property type="entry name" value="PAZ"/>
    <property type="match status" value="1"/>
</dbReference>
<dbReference type="Gene3D" id="3.30.420.10">
    <property type="entry name" value="Ribonuclease H-like superfamily/Ribonuclease H"/>
    <property type="match status" value="1"/>
</dbReference>
<dbReference type="Proteomes" id="UP000218231">
    <property type="component" value="Unassembled WGS sequence"/>
</dbReference>
<dbReference type="AlphaFoldDB" id="A0A2A2KJH0"/>
<evidence type="ECO:0000256" key="1">
    <source>
        <dbReference type="RuleBase" id="RU361178"/>
    </source>
</evidence>
<dbReference type="InterPro" id="IPR012337">
    <property type="entry name" value="RNaseH-like_sf"/>
</dbReference>
<evidence type="ECO:0000313" key="5">
    <source>
        <dbReference type="EMBL" id="PAV74134.1"/>
    </source>
</evidence>
<keyword evidence="6" id="KW-1185">Reference proteome</keyword>
<feature type="region of interest" description="Disordered" evidence="2">
    <location>
        <begin position="1"/>
        <end position="20"/>
    </location>
</feature>